<dbReference type="RefSeq" id="WP_182497684.1">
    <property type="nucleotide sequence ID" value="NZ_BMKM01000001.1"/>
</dbReference>
<keyword evidence="3" id="KW-1185">Reference proteome</keyword>
<reference evidence="2" key="2">
    <citation type="submission" date="2020-09" db="EMBL/GenBank/DDBJ databases">
        <authorList>
            <person name="Sun Q."/>
            <person name="Zhou Y."/>
        </authorList>
    </citation>
    <scope>NUCLEOTIDE SEQUENCE</scope>
    <source>
        <strain evidence="2">CGMCC 1.15966</strain>
    </source>
</reference>
<reference evidence="2" key="1">
    <citation type="journal article" date="2014" name="Int. J. Syst. Evol. Microbiol.">
        <title>Complete genome sequence of Corynebacterium casei LMG S-19264T (=DSM 44701T), isolated from a smear-ripened cheese.</title>
        <authorList>
            <consortium name="US DOE Joint Genome Institute (JGI-PGF)"/>
            <person name="Walter F."/>
            <person name="Albersmeier A."/>
            <person name="Kalinowski J."/>
            <person name="Ruckert C."/>
        </authorList>
    </citation>
    <scope>NUCLEOTIDE SEQUENCE</scope>
    <source>
        <strain evidence="2">CGMCC 1.15966</strain>
    </source>
</reference>
<dbReference type="PROSITE" id="PS51257">
    <property type="entry name" value="PROKAR_LIPOPROTEIN"/>
    <property type="match status" value="1"/>
</dbReference>
<proteinExistence type="predicted"/>
<evidence type="ECO:0000313" key="2">
    <source>
        <dbReference type="EMBL" id="GGE13143.1"/>
    </source>
</evidence>
<dbReference type="EMBL" id="BMKM01000001">
    <property type="protein sequence ID" value="GGE13143.1"/>
    <property type="molecule type" value="Genomic_DNA"/>
</dbReference>
<gene>
    <name evidence="2" type="ORF">GCM10011516_08660</name>
</gene>
<sequence length="208" mass="24183">MKKRALTTFTLFLLFLSSSLFYSCDKEGYPLPDDKYVEITYNGETFIQQGRLFTFNQRQGPNFDYNYHNLPHYAKGVGYITLNASMNKKGLKESPLHTILIKIPVGDEILLNHEYVIKSLPGKQIINKMDDYISIYEREDFSFIRYNPYLNYSQYIFGDGKVYFTKITKKENGAEDIEGTFEFTIPSVAVNEGFDVVKGKFKLYLNKI</sequence>
<name>A0A8H9G0P5_9SPHI</name>
<feature type="signal peptide" evidence="1">
    <location>
        <begin position="1"/>
        <end position="22"/>
    </location>
</feature>
<evidence type="ECO:0000256" key="1">
    <source>
        <dbReference type="SAM" id="SignalP"/>
    </source>
</evidence>
<protein>
    <submittedName>
        <fullName evidence="2">Uncharacterized protein</fullName>
    </submittedName>
</protein>
<dbReference type="Proteomes" id="UP000614460">
    <property type="component" value="Unassembled WGS sequence"/>
</dbReference>
<comment type="caution">
    <text evidence="2">The sequence shown here is derived from an EMBL/GenBank/DDBJ whole genome shotgun (WGS) entry which is preliminary data.</text>
</comment>
<feature type="chain" id="PRO_5034971532" evidence="1">
    <location>
        <begin position="23"/>
        <end position="208"/>
    </location>
</feature>
<organism evidence="2 3">
    <name type="scientific">Sphingobacterium cellulitidis</name>
    <dbReference type="NCBI Taxonomy" id="1768011"/>
    <lineage>
        <taxon>Bacteria</taxon>
        <taxon>Pseudomonadati</taxon>
        <taxon>Bacteroidota</taxon>
        <taxon>Sphingobacteriia</taxon>
        <taxon>Sphingobacteriales</taxon>
        <taxon>Sphingobacteriaceae</taxon>
        <taxon>Sphingobacterium</taxon>
    </lineage>
</organism>
<evidence type="ECO:0000313" key="3">
    <source>
        <dbReference type="Proteomes" id="UP000614460"/>
    </source>
</evidence>
<dbReference type="AlphaFoldDB" id="A0A8H9G0P5"/>
<accession>A0A8H9G0P5</accession>
<keyword evidence="1" id="KW-0732">Signal</keyword>